<feature type="compositionally biased region" description="Basic and acidic residues" evidence="1">
    <location>
        <begin position="72"/>
        <end position="92"/>
    </location>
</feature>
<gene>
    <name evidence="2" type="ORF">LK10_19655</name>
</gene>
<protein>
    <submittedName>
        <fullName evidence="2">Uncharacterized protein</fullName>
    </submittedName>
</protein>
<accession>A0A0B2AB82</accession>
<proteinExistence type="predicted"/>
<evidence type="ECO:0000313" key="3">
    <source>
        <dbReference type="Proteomes" id="UP000030982"/>
    </source>
</evidence>
<comment type="caution">
    <text evidence="2">The sequence shown here is derived from an EMBL/GenBank/DDBJ whole genome shotgun (WGS) entry which is preliminary data.</text>
</comment>
<sequence length="92" mass="10407">MGNESRIDPRLSTQAIREAILAEAAERGETISSSRADRLAKQYRHETEAAGPISSPRRQIEWQDPTGNRAAHNIDTERREQSRRSSHARKEG</sequence>
<feature type="region of interest" description="Disordered" evidence="1">
    <location>
        <begin position="26"/>
        <end position="92"/>
    </location>
</feature>
<evidence type="ECO:0000313" key="2">
    <source>
        <dbReference type="EMBL" id="KHL00430.1"/>
    </source>
</evidence>
<feature type="compositionally biased region" description="Basic and acidic residues" evidence="1">
    <location>
        <begin position="26"/>
        <end position="48"/>
    </location>
</feature>
<name>A0A0B2AB82_9MICC</name>
<keyword evidence="3" id="KW-1185">Reference proteome</keyword>
<dbReference type="Proteomes" id="UP000030982">
    <property type="component" value="Unassembled WGS sequence"/>
</dbReference>
<dbReference type="AlphaFoldDB" id="A0A0B2AB82"/>
<organism evidence="2 3">
    <name type="scientific">Sinomonas humi</name>
    <dbReference type="NCBI Taxonomy" id="1338436"/>
    <lineage>
        <taxon>Bacteria</taxon>
        <taxon>Bacillati</taxon>
        <taxon>Actinomycetota</taxon>
        <taxon>Actinomycetes</taxon>
        <taxon>Micrococcales</taxon>
        <taxon>Micrococcaceae</taxon>
        <taxon>Sinomonas</taxon>
    </lineage>
</organism>
<dbReference type="EMBL" id="JTDL01000152">
    <property type="protein sequence ID" value="KHL00430.1"/>
    <property type="molecule type" value="Genomic_DNA"/>
</dbReference>
<evidence type="ECO:0000256" key="1">
    <source>
        <dbReference type="SAM" id="MobiDB-lite"/>
    </source>
</evidence>
<dbReference type="RefSeq" id="WP_043127719.1">
    <property type="nucleotide sequence ID" value="NZ_JTDL01000152.1"/>
</dbReference>
<dbReference type="STRING" id="1338436.LK10_19655"/>
<reference evidence="2 3" key="1">
    <citation type="submission" date="2014-09" db="EMBL/GenBank/DDBJ databases">
        <title>Genome sequence of Sinomonas sp. MUSC 117.</title>
        <authorList>
            <person name="Lee L.-H."/>
        </authorList>
    </citation>
    <scope>NUCLEOTIDE SEQUENCE [LARGE SCALE GENOMIC DNA]</scope>
    <source>
        <strain evidence="2 3">MUSC 117</strain>
    </source>
</reference>